<dbReference type="InterPro" id="IPR000515">
    <property type="entry name" value="MetI-like"/>
</dbReference>
<dbReference type="PROSITE" id="PS50928">
    <property type="entry name" value="ABC_TM1"/>
    <property type="match status" value="1"/>
</dbReference>
<gene>
    <name evidence="9" type="ORF">SAMN05443999_11197</name>
</gene>
<feature type="transmembrane region" description="Helical" evidence="7">
    <location>
        <begin position="156"/>
        <end position="176"/>
    </location>
</feature>
<sequence length="356" mass="38841">MTAIDPTRMQSERRARLFTRINRLDGWFKVLGLSFVTPLLRAMAGENPGAQARQIWQLLGVPVLAVIGFLLLWGNLAPRVETSLGAIPGPAQVWEQAAVLHGEHIAEQARKAEFLDRQAARNADLIAAGQADRVRERPYTGSPTYYAQIWTSVQTVFLGFLIATAVAVPLGIMAGLSPTANAALNPLIQIFKPVSPLAWLPIVTMVVSAVYVTQDGMFSRSFLTSAITVTLCSLWPTLINTALGVASIDRDLISVSRVLKLNTWTKITRLVLPSALPLIFTGLRLSLGVGWMVLIAAEMLAQNPGLGKFVWDEFQNGSSTSLARIMVAVLTIGIIGFLLDRLMYALQSLFTFSNNR</sequence>
<dbReference type="RefSeq" id="WP_093038730.1">
    <property type="nucleotide sequence ID" value="NZ_FOAG01000011.1"/>
</dbReference>
<organism evidence="9 10">
    <name type="scientific">Roseovarius azorensis</name>
    <dbReference type="NCBI Taxonomy" id="1287727"/>
    <lineage>
        <taxon>Bacteria</taxon>
        <taxon>Pseudomonadati</taxon>
        <taxon>Pseudomonadota</taxon>
        <taxon>Alphaproteobacteria</taxon>
        <taxon>Rhodobacterales</taxon>
        <taxon>Roseobacteraceae</taxon>
        <taxon>Roseovarius</taxon>
    </lineage>
</organism>
<feature type="transmembrane region" description="Helical" evidence="7">
    <location>
        <begin position="321"/>
        <end position="339"/>
    </location>
</feature>
<name>A0A1H7V2P9_9RHOB</name>
<feature type="domain" description="ABC transmembrane type-1" evidence="8">
    <location>
        <begin position="149"/>
        <end position="343"/>
    </location>
</feature>
<evidence type="ECO:0000313" key="10">
    <source>
        <dbReference type="Proteomes" id="UP000199582"/>
    </source>
</evidence>
<keyword evidence="4 7" id="KW-0812">Transmembrane</keyword>
<dbReference type="OrthoDB" id="8138334at2"/>
<dbReference type="Gene3D" id="1.10.3720.10">
    <property type="entry name" value="MetI-like"/>
    <property type="match status" value="1"/>
</dbReference>
<keyword evidence="5 7" id="KW-1133">Transmembrane helix</keyword>
<dbReference type="Pfam" id="PF00528">
    <property type="entry name" value="BPD_transp_1"/>
    <property type="match status" value="1"/>
</dbReference>
<dbReference type="GO" id="GO:0055085">
    <property type="term" value="P:transmembrane transport"/>
    <property type="evidence" value="ECO:0007669"/>
    <property type="project" value="InterPro"/>
</dbReference>
<comment type="similarity">
    <text evidence="7">Belongs to the binding-protein-dependent transport system permease family.</text>
</comment>
<dbReference type="PANTHER" id="PTHR30151:SF7">
    <property type="entry name" value="NITRATE IMPORT PERMEASE PROTEIN NRTB"/>
    <property type="match status" value="1"/>
</dbReference>
<reference evidence="9 10" key="1">
    <citation type="submission" date="2016-10" db="EMBL/GenBank/DDBJ databases">
        <authorList>
            <person name="de Groot N.N."/>
        </authorList>
    </citation>
    <scope>NUCLEOTIDE SEQUENCE [LARGE SCALE GENOMIC DNA]</scope>
    <source>
        <strain evidence="9 10">DSM 100674</strain>
    </source>
</reference>
<evidence type="ECO:0000256" key="6">
    <source>
        <dbReference type="ARBA" id="ARBA00023136"/>
    </source>
</evidence>
<dbReference type="Proteomes" id="UP000199582">
    <property type="component" value="Unassembled WGS sequence"/>
</dbReference>
<comment type="subcellular location">
    <subcellularLocation>
        <location evidence="1 7">Cell membrane</location>
        <topology evidence="1 7">Multi-pass membrane protein</topology>
    </subcellularLocation>
</comment>
<proteinExistence type="inferred from homology"/>
<accession>A0A1H7V2P9</accession>
<protein>
    <submittedName>
        <fullName evidence="9">Nitrate/nitrite transport system permease protein</fullName>
    </submittedName>
</protein>
<feature type="transmembrane region" description="Helical" evidence="7">
    <location>
        <begin position="196"/>
        <end position="213"/>
    </location>
</feature>
<evidence type="ECO:0000256" key="1">
    <source>
        <dbReference type="ARBA" id="ARBA00004651"/>
    </source>
</evidence>
<keyword evidence="3" id="KW-1003">Cell membrane</keyword>
<dbReference type="GO" id="GO:0005886">
    <property type="term" value="C:plasma membrane"/>
    <property type="evidence" value="ECO:0007669"/>
    <property type="project" value="UniProtKB-SubCell"/>
</dbReference>
<evidence type="ECO:0000256" key="4">
    <source>
        <dbReference type="ARBA" id="ARBA00022692"/>
    </source>
</evidence>
<evidence type="ECO:0000256" key="5">
    <source>
        <dbReference type="ARBA" id="ARBA00022989"/>
    </source>
</evidence>
<keyword evidence="6 7" id="KW-0472">Membrane</keyword>
<feature type="transmembrane region" description="Helical" evidence="7">
    <location>
        <begin position="54"/>
        <end position="73"/>
    </location>
</feature>
<evidence type="ECO:0000259" key="8">
    <source>
        <dbReference type="PROSITE" id="PS50928"/>
    </source>
</evidence>
<keyword evidence="10" id="KW-1185">Reference proteome</keyword>
<dbReference type="InterPro" id="IPR035906">
    <property type="entry name" value="MetI-like_sf"/>
</dbReference>
<evidence type="ECO:0000313" key="9">
    <source>
        <dbReference type="EMBL" id="SEM02987.1"/>
    </source>
</evidence>
<keyword evidence="2 7" id="KW-0813">Transport</keyword>
<dbReference type="PANTHER" id="PTHR30151">
    <property type="entry name" value="ALKANE SULFONATE ABC TRANSPORTER-RELATED, MEMBRANE SUBUNIT"/>
    <property type="match status" value="1"/>
</dbReference>
<dbReference type="SUPFAM" id="SSF161098">
    <property type="entry name" value="MetI-like"/>
    <property type="match status" value="1"/>
</dbReference>
<evidence type="ECO:0000256" key="2">
    <source>
        <dbReference type="ARBA" id="ARBA00022448"/>
    </source>
</evidence>
<dbReference type="STRING" id="1287727.SAMN05443999_11197"/>
<evidence type="ECO:0000256" key="3">
    <source>
        <dbReference type="ARBA" id="ARBA00022475"/>
    </source>
</evidence>
<dbReference type="CDD" id="cd06261">
    <property type="entry name" value="TM_PBP2"/>
    <property type="match status" value="1"/>
</dbReference>
<evidence type="ECO:0000256" key="7">
    <source>
        <dbReference type="RuleBase" id="RU363032"/>
    </source>
</evidence>
<feature type="transmembrane region" description="Helical" evidence="7">
    <location>
        <begin position="275"/>
        <end position="301"/>
    </location>
</feature>
<dbReference type="EMBL" id="FOAG01000011">
    <property type="protein sequence ID" value="SEM02987.1"/>
    <property type="molecule type" value="Genomic_DNA"/>
</dbReference>
<dbReference type="AlphaFoldDB" id="A0A1H7V2P9"/>